<reference evidence="4" key="1">
    <citation type="journal article" date="2023" name="Mol. Phylogenet. Evol.">
        <title>Genome-scale phylogeny and comparative genomics of the fungal order Sordariales.</title>
        <authorList>
            <person name="Hensen N."/>
            <person name="Bonometti L."/>
            <person name="Westerberg I."/>
            <person name="Brannstrom I.O."/>
            <person name="Guillou S."/>
            <person name="Cros-Aarteil S."/>
            <person name="Calhoun S."/>
            <person name="Haridas S."/>
            <person name="Kuo A."/>
            <person name="Mondo S."/>
            <person name="Pangilinan J."/>
            <person name="Riley R."/>
            <person name="LaButti K."/>
            <person name="Andreopoulos B."/>
            <person name="Lipzen A."/>
            <person name="Chen C."/>
            <person name="Yan M."/>
            <person name="Daum C."/>
            <person name="Ng V."/>
            <person name="Clum A."/>
            <person name="Steindorff A."/>
            <person name="Ohm R.A."/>
            <person name="Martin F."/>
            <person name="Silar P."/>
            <person name="Natvig D.O."/>
            <person name="Lalanne C."/>
            <person name="Gautier V."/>
            <person name="Ament-Velasquez S.L."/>
            <person name="Kruys A."/>
            <person name="Hutchinson M.I."/>
            <person name="Powell A.J."/>
            <person name="Barry K."/>
            <person name="Miller A.N."/>
            <person name="Grigoriev I.V."/>
            <person name="Debuchy R."/>
            <person name="Gladieux P."/>
            <person name="Hiltunen Thoren M."/>
            <person name="Johannesson H."/>
        </authorList>
    </citation>
    <scope>NUCLEOTIDE SEQUENCE [LARGE SCALE GENOMIC DNA]</scope>
    <source>
        <strain evidence="4">CBS 284.82</strain>
    </source>
</reference>
<keyword evidence="1" id="KW-0328">Glycosyltransferase</keyword>
<accession>A0AAN6SLS1</accession>
<keyword evidence="2" id="KW-0808">Transferase</keyword>
<proteinExistence type="predicted"/>
<dbReference type="AlphaFoldDB" id="A0AAN6SLS1"/>
<comment type="caution">
    <text evidence="3">The sequence shown here is derived from an EMBL/GenBank/DDBJ whole genome shotgun (WGS) entry which is preliminary data.</text>
</comment>
<dbReference type="InterPro" id="IPR050271">
    <property type="entry name" value="UDP-glycosyltransferase"/>
</dbReference>
<sequence length="511" mass="55538">MKKILLAVNAEYGQANVFLAVGHALQALDPSVQIHFVSFAAISNDVSAASAYSVQCTPGAQPWTFHLLDGPSFMQAIRDKDAVHDIEGAIQKRPGFFSTIEVLSKMMHLLMPWDGPEFVQIYKSFVRVVDEVQPDIIAVDSLFAVATTACRHLKLNHLILSPNTLKDFAASLQPRGAMLWKFPVMGSAFEFPVPLRSIPANVFFVFCQIYYVLTDTKLKGVAAYVKRELGAQLTTFQDLMMAPIPGQKVLVANRPEIEYPLVVPPHLTACGPVMRPVPAVADIDPELAAWLRHGPTVFISLGTHRFMLEDEALEMAGAIQQLFDAAEARKEGAGGGVGGVPGKLQVLWKLKRDRPGDVPTYETGPGTKVYKVLEEAMEEGRVRIVDWVKPQPTAILQTGTVVCSVSHGGANSFNDALTCGIPQLVIPGWVDCYDFAGRAEFLGIGRWANKQAMPKCTAREVGPILIDVVLGPKAQAMRTRVQELAALCEKTPGASVAAAAILEVIEDSKTK</sequence>
<dbReference type="Gene3D" id="3.40.50.2000">
    <property type="entry name" value="Glycogen Phosphorylase B"/>
    <property type="match status" value="2"/>
</dbReference>
<dbReference type="PANTHER" id="PTHR48043:SF145">
    <property type="entry name" value="FI06409P-RELATED"/>
    <property type="match status" value="1"/>
</dbReference>
<dbReference type="Proteomes" id="UP001303115">
    <property type="component" value="Unassembled WGS sequence"/>
</dbReference>
<dbReference type="EMBL" id="MU854662">
    <property type="protein sequence ID" value="KAK4032007.1"/>
    <property type="molecule type" value="Genomic_DNA"/>
</dbReference>
<dbReference type="SUPFAM" id="SSF53756">
    <property type="entry name" value="UDP-Glycosyltransferase/glycogen phosphorylase"/>
    <property type="match status" value="1"/>
</dbReference>
<evidence type="ECO:0000313" key="4">
    <source>
        <dbReference type="Proteomes" id="UP001303115"/>
    </source>
</evidence>
<name>A0AAN6SLS1_9PEZI</name>
<dbReference type="GO" id="GO:0008194">
    <property type="term" value="F:UDP-glycosyltransferase activity"/>
    <property type="evidence" value="ECO:0007669"/>
    <property type="project" value="TreeGrafter"/>
</dbReference>
<evidence type="ECO:0000256" key="2">
    <source>
        <dbReference type="ARBA" id="ARBA00022679"/>
    </source>
</evidence>
<dbReference type="PANTHER" id="PTHR48043">
    <property type="entry name" value="EG:EG0003.4 PROTEIN-RELATED"/>
    <property type="match status" value="1"/>
</dbReference>
<organism evidence="3 4">
    <name type="scientific">Parachaetomium inaequale</name>
    <dbReference type="NCBI Taxonomy" id="2588326"/>
    <lineage>
        <taxon>Eukaryota</taxon>
        <taxon>Fungi</taxon>
        <taxon>Dikarya</taxon>
        <taxon>Ascomycota</taxon>
        <taxon>Pezizomycotina</taxon>
        <taxon>Sordariomycetes</taxon>
        <taxon>Sordariomycetidae</taxon>
        <taxon>Sordariales</taxon>
        <taxon>Chaetomiaceae</taxon>
        <taxon>Parachaetomium</taxon>
    </lineage>
</organism>
<gene>
    <name evidence="3" type="ORF">C8A01DRAFT_51089</name>
</gene>
<keyword evidence="4" id="KW-1185">Reference proteome</keyword>
<evidence type="ECO:0000313" key="3">
    <source>
        <dbReference type="EMBL" id="KAK4032007.1"/>
    </source>
</evidence>
<evidence type="ECO:0000256" key="1">
    <source>
        <dbReference type="ARBA" id="ARBA00022676"/>
    </source>
</evidence>
<protein>
    <submittedName>
        <fullName evidence="3">Glycosyltransferase</fullName>
    </submittedName>
</protein>